<keyword evidence="3" id="KW-1185">Reference proteome</keyword>
<accession>A0A1X6P837</accession>
<sequence length="557" mass="60278">MHPPLLRAAINSCDDQAGGGRHCPRDGFLCSCFSGHENALLLSTSSRSTTCSHTVVLRKALSSSGFAVCEDYGSTVLWSVLYHSVFWLVTFSSGNVATCVAPCSRRFCGGCGHEMVGGWTCSTGECKHIIEYDGSDDGLFSMQRRNRAGRWLLSTRGLIDKLLSFIISGRTNYTAATRHLSADVLSFTLRRQGVVKIGTAAIKTFRIPAESARCPLRCPSPEFIVIDAQALGCSDPDDTVPLRPAEDFPVLNIPAPKLCTIERAPLRIAIIKIIRMSTPLTTAQVDLLRAWRHRIGAAGAPTVEAAAATLFIRFFPFGRKPAAGQSAPGALQHGGGSGAAAGVDTGPEGSGRPLKRARTAGVGGLEAALRLDQNGNVVLGGTGPRAKKPTDTWRNRTGHCAPAFDGYPRVDDGLWICVRPFLQAMLTETVTYVDDTFKEVANDKKTLAAGWKDAAYCKRWQGRPTTADYKQWTAEEQRLSDLDVDDPLISFEYFAGVPRVRPGITDSEAAKRRVQYRGKDRHTADLEREGDACNKAFSIKAGLTQGVFNVVCPHVMT</sequence>
<evidence type="ECO:0000313" key="3">
    <source>
        <dbReference type="Proteomes" id="UP000218209"/>
    </source>
</evidence>
<name>A0A1X6P837_PORUM</name>
<gene>
    <name evidence="2" type="ORF">BU14_0169s0016</name>
</gene>
<dbReference type="EMBL" id="KV918851">
    <property type="protein sequence ID" value="OSX76915.1"/>
    <property type="molecule type" value="Genomic_DNA"/>
</dbReference>
<evidence type="ECO:0000313" key="2">
    <source>
        <dbReference type="EMBL" id="OSX76915.1"/>
    </source>
</evidence>
<evidence type="ECO:0000256" key="1">
    <source>
        <dbReference type="SAM" id="MobiDB-lite"/>
    </source>
</evidence>
<dbReference type="Proteomes" id="UP000218209">
    <property type="component" value="Unassembled WGS sequence"/>
</dbReference>
<organism evidence="2 3">
    <name type="scientific">Porphyra umbilicalis</name>
    <name type="common">Purple laver</name>
    <name type="synonym">Red alga</name>
    <dbReference type="NCBI Taxonomy" id="2786"/>
    <lineage>
        <taxon>Eukaryota</taxon>
        <taxon>Rhodophyta</taxon>
        <taxon>Bangiophyceae</taxon>
        <taxon>Bangiales</taxon>
        <taxon>Bangiaceae</taxon>
        <taxon>Porphyra</taxon>
    </lineage>
</organism>
<protein>
    <submittedName>
        <fullName evidence="2">Uncharacterized protein</fullName>
    </submittedName>
</protein>
<reference evidence="2 3" key="1">
    <citation type="submission" date="2017-03" db="EMBL/GenBank/DDBJ databases">
        <title>WGS assembly of Porphyra umbilicalis.</title>
        <authorList>
            <person name="Brawley S.H."/>
            <person name="Blouin N.A."/>
            <person name="Ficko-Blean E."/>
            <person name="Wheeler G.L."/>
            <person name="Lohr M."/>
            <person name="Goodson H.V."/>
            <person name="Jenkins J.W."/>
            <person name="Blaby-Haas C.E."/>
            <person name="Helliwell K.E."/>
            <person name="Chan C."/>
            <person name="Marriage T."/>
            <person name="Bhattacharya D."/>
            <person name="Klein A.S."/>
            <person name="Badis Y."/>
            <person name="Brodie J."/>
            <person name="Cao Y."/>
            <person name="Collen J."/>
            <person name="Dittami S.M."/>
            <person name="Gachon C.M."/>
            <person name="Green B.R."/>
            <person name="Karpowicz S."/>
            <person name="Kim J.W."/>
            <person name="Kudahl U."/>
            <person name="Lin S."/>
            <person name="Michel G."/>
            <person name="Mittag M."/>
            <person name="Olson B.J."/>
            <person name="Pangilinan J."/>
            <person name="Peng Y."/>
            <person name="Qiu H."/>
            <person name="Shu S."/>
            <person name="Singer J.T."/>
            <person name="Smith A.G."/>
            <person name="Sprecher B.N."/>
            <person name="Wagner V."/>
            <person name="Wang W."/>
            <person name="Wang Z.-Y."/>
            <person name="Yan J."/>
            <person name="Yarish C."/>
            <person name="Zoeuner-Riek S."/>
            <person name="Zhuang Y."/>
            <person name="Zou Y."/>
            <person name="Lindquist E.A."/>
            <person name="Grimwood J."/>
            <person name="Barry K."/>
            <person name="Rokhsar D.S."/>
            <person name="Schmutz J."/>
            <person name="Stiller J.W."/>
            <person name="Grossman A.R."/>
            <person name="Prochnik S.E."/>
        </authorList>
    </citation>
    <scope>NUCLEOTIDE SEQUENCE [LARGE SCALE GENOMIC DNA]</scope>
    <source>
        <strain evidence="2">4086291</strain>
    </source>
</reference>
<feature type="region of interest" description="Disordered" evidence="1">
    <location>
        <begin position="325"/>
        <end position="356"/>
    </location>
</feature>
<dbReference type="AlphaFoldDB" id="A0A1X6P837"/>
<proteinExistence type="predicted"/>